<dbReference type="Proteomes" id="UP000813018">
    <property type="component" value="Unassembled WGS sequence"/>
</dbReference>
<gene>
    <name evidence="1" type="ORF">K0O23_11730</name>
</gene>
<accession>A0ABS7CV69</accession>
<evidence type="ECO:0008006" key="3">
    <source>
        <dbReference type="Google" id="ProtNLM"/>
    </source>
</evidence>
<name>A0ABS7CV69_9BACT</name>
<sequence length="287" mass="31762">MKLMVKVLAFFIVAIAAMFYFTRPGSLTTDSASASGNTTAGSLQKIAALPGEINESSGVIALAENGHYLTHNDAGNQPHLYRINSKAEITQTIKLKLPNVDWEDLAMDKDGNIYIADTGNNNNRRKELAIYKINLKDTEKPQAIRFTYEDQKEYPPSKKDRNFDCEAIFWHDDNIYLISKDRGQEKTAKVYQLPAEPGTYVAKLIGKHNINTMITGAAISPDEETVALISEGKLHIFTGYTSPASFYEGKYKAINIKEAGQTEGVAFEDDSTLIITSEGGSLYRFGL</sequence>
<evidence type="ECO:0000313" key="2">
    <source>
        <dbReference type="Proteomes" id="UP000813018"/>
    </source>
</evidence>
<reference evidence="1 2" key="1">
    <citation type="journal article" date="2016" name="Int. J. Syst. Evol. Microbiol.">
        <title>Pontibacter aydingkolensis sp. nov., isolated from soil of a salt lake.</title>
        <authorList>
            <person name="Osman G."/>
            <person name="Zhang T."/>
            <person name="Lou K."/>
            <person name="Gao Y."/>
            <person name="Chang W."/>
            <person name="Lin Q."/>
            <person name="Yang H.M."/>
            <person name="Huo X.D."/>
            <person name="Wang N."/>
        </authorList>
    </citation>
    <scope>NUCLEOTIDE SEQUENCE [LARGE SCALE GENOMIC DNA]</scope>
    <source>
        <strain evidence="1 2">KACC 19255</strain>
    </source>
</reference>
<organism evidence="1 2">
    <name type="scientific">Pontibacter aydingkolensis</name>
    <dbReference type="NCBI Taxonomy" id="1911536"/>
    <lineage>
        <taxon>Bacteria</taxon>
        <taxon>Pseudomonadati</taxon>
        <taxon>Bacteroidota</taxon>
        <taxon>Cytophagia</taxon>
        <taxon>Cytophagales</taxon>
        <taxon>Hymenobacteraceae</taxon>
        <taxon>Pontibacter</taxon>
    </lineage>
</organism>
<dbReference type="SUPFAM" id="SSF101898">
    <property type="entry name" value="NHL repeat"/>
    <property type="match status" value="1"/>
</dbReference>
<evidence type="ECO:0000313" key="1">
    <source>
        <dbReference type="EMBL" id="MBW7467740.1"/>
    </source>
</evidence>
<proteinExistence type="predicted"/>
<protein>
    <recommendedName>
        <fullName evidence="3">SMP-30/Gluconolaconase/LRE-like region-containing protein</fullName>
    </recommendedName>
</protein>
<keyword evidence="2" id="KW-1185">Reference proteome</keyword>
<dbReference type="EMBL" id="JAHYXK010000008">
    <property type="protein sequence ID" value="MBW7467740.1"/>
    <property type="molecule type" value="Genomic_DNA"/>
</dbReference>
<comment type="caution">
    <text evidence="1">The sequence shown here is derived from an EMBL/GenBank/DDBJ whole genome shotgun (WGS) entry which is preliminary data.</text>
</comment>